<evidence type="ECO:0000256" key="3">
    <source>
        <dbReference type="ARBA" id="ARBA00022670"/>
    </source>
</evidence>
<dbReference type="SUPFAM" id="SSF55486">
    <property type="entry name" value="Metalloproteases ('zincins'), catalytic domain"/>
    <property type="match status" value="1"/>
</dbReference>
<dbReference type="GO" id="GO:0005886">
    <property type="term" value="C:plasma membrane"/>
    <property type="evidence" value="ECO:0007669"/>
    <property type="project" value="TreeGrafter"/>
</dbReference>
<evidence type="ECO:0000256" key="7">
    <source>
        <dbReference type="ARBA" id="ARBA00023049"/>
    </source>
</evidence>
<evidence type="ECO:0000256" key="8">
    <source>
        <dbReference type="SAM" id="Phobius"/>
    </source>
</evidence>
<evidence type="ECO:0000259" key="10">
    <source>
        <dbReference type="Pfam" id="PF05649"/>
    </source>
</evidence>
<dbReference type="WBParaSite" id="Csp11.Scaffold630.g16932.t2">
    <property type="protein sequence ID" value="Csp11.Scaffold630.g16932.t2"/>
    <property type="gene ID" value="Csp11.Scaffold630.g16932"/>
</dbReference>
<dbReference type="InterPro" id="IPR024079">
    <property type="entry name" value="MetalloPept_cat_dom_sf"/>
</dbReference>
<dbReference type="PANTHER" id="PTHR11733:SF7">
    <property type="entry name" value="NEPRILYSIN METALLOPEPTIDASE FAMILY-RELATED"/>
    <property type="match status" value="1"/>
</dbReference>
<dbReference type="InterPro" id="IPR000718">
    <property type="entry name" value="Peptidase_M13"/>
</dbReference>
<dbReference type="GO" id="GO:0016485">
    <property type="term" value="P:protein processing"/>
    <property type="evidence" value="ECO:0007669"/>
    <property type="project" value="TreeGrafter"/>
</dbReference>
<dbReference type="Gene3D" id="1.10.1380.10">
    <property type="entry name" value="Neutral endopeptidase , domain2"/>
    <property type="match status" value="2"/>
</dbReference>
<dbReference type="InterPro" id="IPR042089">
    <property type="entry name" value="Peptidase_M13_dom_2"/>
</dbReference>
<dbReference type="InterPro" id="IPR008753">
    <property type="entry name" value="Peptidase_M13_N"/>
</dbReference>
<evidence type="ECO:0000256" key="5">
    <source>
        <dbReference type="ARBA" id="ARBA00022801"/>
    </source>
</evidence>
<sequence length="643" mass="74815">MSLKEKCSNPMTILVVFLIVTIVALLTTFIIIRSGDQEITVVVQPLVAATTVTYDTVPVDQKNISNIQKVCRSPECAILSYQLLNFRDESVNPCDDFYKHSCGKFIEHSTQESQFSRKDLILNRLIKEFVMKTKKSSSKSEQVMIDFNSVCGRYQDPENYEKMEHLAYKDLLKDIYQMGGWPMMNDGLWKSIDLSKLIYQIGRLDEKKEYINLGLFTFDFSSTRKFYIDINEHNVTSDFGSFEKLCKVAGLKCDKKDYEERIKEILEFQGKLQKLDSLLNSTSNRTITNFLILTYFQYTTYQLRSFVNDACERQLLKFFPRASYRIFARNHFNKENLQAVSNLVNDFKKGYIEMFEESTWIHEETKKKAIEKVEKMEKMIGYPEEMEKPGALDATFETINFTKNSSAHEILSEISRHGIQQFMDFVSSDTIPDLSRLELKTNAYYSPKENMLVVLLPFIDDPFMDYSFPKYAQIATAGALISHEIGHGFDSKSIKYNWKGEKEKWMEKEDLKEYKKRVECLILQYDKYEDPDLGRVMNGTKNRYELLADDLGAEVAWRAFKKSEAESDEKIFGFEDYPLDKLFFHLKALKMCSGRSQPYWITSNHPTHSFRVNGVLSNMKQFAEAFNCPVGSPMNPETKCEIF</sequence>
<keyword evidence="8" id="KW-1133">Transmembrane helix</keyword>
<dbReference type="CDD" id="cd08662">
    <property type="entry name" value="M13"/>
    <property type="match status" value="1"/>
</dbReference>
<keyword evidence="11" id="KW-1185">Reference proteome</keyword>
<dbReference type="PANTHER" id="PTHR11733">
    <property type="entry name" value="ZINC METALLOPROTEASE FAMILY M13 NEPRILYSIN-RELATED"/>
    <property type="match status" value="1"/>
</dbReference>
<comment type="cofactor">
    <cofactor evidence="1">
        <name>Zn(2+)</name>
        <dbReference type="ChEBI" id="CHEBI:29105"/>
    </cofactor>
</comment>
<protein>
    <submittedName>
        <fullName evidence="12">Neprilysin</fullName>
    </submittedName>
</protein>
<evidence type="ECO:0000256" key="4">
    <source>
        <dbReference type="ARBA" id="ARBA00022723"/>
    </source>
</evidence>
<keyword evidence="5" id="KW-0378">Hydrolase</keyword>
<keyword evidence="7" id="KW-0482">Metalloprotease</keyword>
<evidence type="ECO:0000256" key="6">
    <source>
        <dbReference type="ARBA" id="ARBA00022833"/>
    </source>
</evidence>
<dbReference type="Pfam" id="PF01431">
    <property type="entry name" value="Peptidase_M13"/>
    <property type="match status" value="1"/>
</dbReference>
<evidence type="ECO:0000313" key="12">
    <source>
        <dbReference type="WBParaSite" id="Csp11.Scaffold630.g16932.t2"/>
    </source>
</evidence>
<keyword evidence="4" id="KW-0479">Metal-binding</keyword>
<dbReference type="InterPro" id="IPR018497">
    <property type="entry name" value="Peptidase_M13_C"/>
</dbReference>
<dbReference type="STRING" id="1561998.A0A1I7UKQ2"/>
<dbReference type="GO" id="GO:0046872">
    <property type="term" value="F:metal ion binding"/>
    <property type="evidence" value="ECO:0007669"/>
    <property type="project" value="UniProtKB-KW"/>
</dbReference>
<dbReference type="Gene3D" id="3.40.390.10">
    <property type="entry name" value="Collagenase (Catalytic Domain)"/>
    <property type="match status" value="2"/>
</dbReference>
<dbReference type="PROSITE" id="PS51885">
    <property type="entry name" value="NEPRILYSIN"/>
    <property type="match status" value="1"/>
</dbReference>
<keyword evidence="8" id="KW-0472">Membrane</keyword>
<comment type="similarity">
    <text evidence="2">Belongs to the peptidase M13 family.</text>
</comment>
<reference evidence="12" key="1">
    <citation type="submission" date="2016-11" db="UniProtKB">
        <authorList>
            <consortium name="WormBaseParasite"/>
        </authorList>
    </citation>
    <scope>IDENTIFICATION</scope>
</reference>
<accession>A0A1I7UKQ2</accession>
<dbReference type="GO" id="GO:0004222">
    <property type="term" value="F:metalloendopeptidase activity"/>
    <property type="evidence" value="ECO:0007669"/>
    <property type="project" value="InterPro"/>
</dbReference>
<feature type="transmembrane region" description="Helical" evidence="8">
    <location>
        <begin position="12"/>
        <end position="32"/>
    </location>
</feature>
<name>A0A1I7UKQ2_9PELO</name>
<dbReference type="eggNOG" id="KOG3624">
    <property type="taxonomic scope" value="Eukaryota"/>
</dbReference>
<organism evidence="11 12">
    <name type="scientific">Caenorhabditis tropicalis</name>
    <dbReference type="NCBI Taxonomy" id="1561998"/>
    <lineage>
        <taxon>Eukaryota</taxon>
        <taxon>Metazoa</taxon>
        <taxon>Ecdysozoa</taxon>
        <taxon>Nematoda</taxon>
        <taxon>Chromadorea</taxon>
        <taxon>Rhabditida</taxon>
        <taxon>Rhabditina</taxon>
        <taxon>Rhabditomorpha</taxon>
        <taxon>Rhabditoidea</taxon>
        <taxon>Rhabditidae</taxon>
        <taxon>Peloderinae</taxon>
        <taxon>Caenorhabditis</taxon>
    </lineage>
</organism>
<keyword evidence="8" id="KW-0812">Transmembrane</keyword>
<feature type="domain" description="Peptidase M13 N-terminal" evidence="10">
    <location>
        <begin position="272"/>
        <end position="383"/>
    </location>
</feature>
<keyword evidence="6" id="KW-0862">Zinc</keyword>
<evidence type="ECO:0000256" key="2">
    <source>
        <dbReference type="ARBA" id="ARBA00007357"/>
    </source>
</evidence>
<dbReference type="AlphaFoldDB" id="A0A1I7UKQ2"/>
<feature type="domain" description="Peptidase M13 C-terminal" evidence="9">
    <location>
        <begin position="442"/>
        <end position="642"/>
    </location>
</feature>
<evidence type="ECO:0000259" key="9">
    <source>
        <dbReference type="Pfam" id="PF01431"/>
    </source>
</evidence>
<evidence type="ECO:0000256" key="1">
    <source>
        <dbReference type="ARBA" id="ARBA00001947"/>
    </source>
</evidence>
<keyword evidence="3" id="KW-0645">Protease</keyword>
<dbReference type="Proteomes" id="UP000095282">
    <property type="component" value="Unplaced"/>
</dbReference>
<proteinExistence type="inferred from homology"/>
<dbReference type="Pfam" id="PF05649">
    <property type="entry name" value="Peptidase_M13_N"/>
    <property type="match status" value="1"/>
</dbReference>
<evidence type="ECO:0000313" key="11">
    <source>
        <dbReference type="Proteomes" id="UP000095282"/>
    </source>
</evidence>